<comment type="caution">
    <text evidence="1">The sequence shown here is derived from an EMBL/GenBank/DDBJ whole genome shotgun (WGS) entry which is preliminary data.</text>
</comment>
<dbReference type="Proteomes" id="UP000649617">
    <property type="component" value="Unassembled WGS sequence"/>
</dbReference>
<evidence type="ECO:0000313" key="1">
    <source>
        <dbReference type="EMBL" id="CAE7777059.1"/>
    </source>
</evidence>
<sequence>MQAGPVAEDQKVEEEEIIEATEVAGDEKKKKKKSLGCVTAHVDYRWLNVGKYLVLLDCDSSESHSS</sequence>
<protein>
    <submittedName>
        <fullName evidence="1">Uncharacterized protein</fullName>
    </submittedName>
</protein>
<gene>
    <name evidence="1" type="ORF">SPIL2461_LOCUS23027</name>
</gene>
<accession>A0A812YI39</accession>
<dbReference type="EMBL" id="CAJNIZ010047848">
    <property type="protein sequence ID" value="CAE7777059.1"/>
    <property type="molecule type" value="Genomic_DNA"/>
</dbReference>
<proteinExistence type="predicted"/>
<reference evidence="1" key="1">
    <citation type="submission" date="2021-02" db="EMBL/GenBank/DDBJ databases">
        <authorList>
            <person name="Dougan E. K."/>
            <person name="Rhodes N."/>
            <person name="Thang M."/>
            <person name="Chan C."/>
        </authorList>
    </citation>
    <scope>NUCLEOTIDE SEQUENCE</scope>
</reference>
<evidence type="ECO:0000313" key="2">
    <source>
        <dbReference type="Proteomes" id="UP000649617"/>
    </source>
</evidence>
<organism evidence="1 2">
    <name type="scientific">Symbiodinium pilosum</name>
    <name type="common">Dinoflagellate</name>
    <dbReference type="NCBI Taxonomy" id="2952"/>
    <lineage>
        <taxon>Eukaryota</taxon>
        <taxon>Sar</taxon>
        <taxon>Alveolata</taxon>
        <taxon>Dinophyceae</taxon>
        <taxon>Suessiales</taxon>
        <taxon>Symbiodiniaceae</taxon>
        <taxon>Symbiodinium</taxon>
    </lineage>
</organism>
<name>A0A812YI39_SYMPI</name>
<keyword evidence="2" id="KW-1185">Reference proteome</keyword>
<dbReference type="AlphaFoldDB" id="A0A812YI39"/>